<evidence type="ECO:0000313" key="1">
    <source>
        <dbReference type="EMBL" id="OBS01851.1"/>
    </source>
</evidence>
<dbReference type="AlphaFoldDB" id="A0A1A6BHS4"/>
<gene>
    <name evidence="1" type="ORF">A9W98_17860</name>
</gene>
<dbReference type="EMBL" id="MAEM01000243">
    <property type="protein sequence ID" value="OBS01851.1"/>
    <property type="molecule type" value="Genomic_DNA"/>
</dbReference>
<name>A0A1A6BHS4_MYCGO</name>
<comment type="caution">
    <text evidence="1">The sequence shown here is derived from an EMBL/GenBank/DDBJ whole genome shotgun (WGS) entry which is preliminary data.</text>
</comment>
<proteinExistence type="predicted"/>
<dbReference type="OrthoDB" id="4747054at2"/>
<sequence length="84" mass="9132">MSAASSTKTPRRAYTCMGQYVDLDTPPTAVVYEDKYGPMIRTSPTGHPDGVHVSIPIERWRQWNAVVEQAIAASVSLRLAGASL</sequence>
<dbReference type="RefSeq" id="WP_065133860.1">
    <property type="nucleotide sequence ID" value="NZ_MAEM01000243.1"/>
</dbReference>
<organism evidence="1 2">
    <name type="scientific">Mycobacterium gordonae</name>
    <dbReference type="NCBI Taxonomy" id="1778"/>
    <lineage>
        <taxon>Bacteria</taxon>
        <taxon>Bacillati</taxon>
        <taxon>Actinomycetota</taxon>
        <taxon>Actinomycetes</taxon>
        <taxon>Mycobacteriales</taxon>
        <taxon>Mycobacteriaceae</taxon>
        <taxon>Mycobacterium</taxon>
    </lineage>
</organism>
<accession>A0A1A6BHS4</accession>
<evidence type="ECO:0000313" key="2">
    <source>
        <dbReference type="Proteomes" id="UP000093757"/>
    </source>
</evidence>
<dbReference type="Proteomes" id="UP000093757">
    <property type="component" value="Unassembled WGS sequence"/>
</dbReference>
<reference evidence="1 2" key="1">
    <citation type="submission" date="2016-06" db="EMBL/GenBank/DDBJ databases">
        <authorList>
            <person name="Kjaerup R.B."/>
            <person name="Dalgaard T.S."/>
            <person name="Juul-Madsen H.R."/>
        </authorList>
    </citation>
    <scope>NUCLEOTIDE SEQUENCE [LARGE SCALE GENOMIC DNA]</scope>
    <source>
        <strain evidence="1 2">1245752.6</strain>
    </source>
</reference>
<protein>
    <submittedName>
        <fullName evidence="1">Uncharacterized protein</fullName>
    </submittedName>
</protein>